<dbReference type="Gene3D" id="3.40.630.30">
    <property type="match status" value="1"/>
</dbReference>
<gene>
    <name evidence="4" type="ORF">V2S66_12240</name>
</gene>
<dbReference type="EC" id="2.3.1.-" evidence="4"/>
<dbReference type="EMBL" id="JAZEWV010000007">
    <property type="protein sequence ID" value="MEE4542735.1"/>
    <property type="molecule type" value="Genomic_DNA"/>
</dbReference>
<evidence type="ECO:0000313" key="5">
    <source>
        <dbReference type="Proteomes" id="UP001344658"/>
    </source>
</evidence>
<dbReference type="Proteomes" id="UP001344658">
    <property type="component" value="Unassembled WGS sequence"/>
</dbReference>
<reference evidence="4 5" key="1">
    <citation type="submission" date="2023-12" db="EMBL/GenBank/DDBJ databases">
        <title>Streptomyces sp. V4-01.</title>
        <authorList>
            <person name="Somphong A."/>
            <person name="Phongsopitanun W."/>
        </authorList>
    </citation>
    <scope>NUCLEOTIDE SEQUENCE [LARGE SCALE GENOMIC DNA]</scope>
    <source>
        <strain evidence="4 5">V4-01</strain>
    </source>
</reference>
<evidence type="ECO:0000259" key="3">
    <source>
        <dbReference type="PROSITE" id="PS51186"/>
    </source>
</evidence>
<comment type="caution">
    <text evidence="4">The sequence shown here is derived from an EMBL/GenBank/DDBJ whole genome shotgun (WGS) entry which is preliminary data.</text>
</comment>
<keyword evidence="2 4" id="KW-0012">Acyltransferase</keyword>
<dbReference type="CDD" id="cd04301">
    <property type="entry name" value="NAT_SF"/>
    <property type="match status" value="1"/>
</dbReference>
<dbReference type="PROSITE" id="PS51186">
    <property type="entry name" value="GNAT"/>
    <property type="match status" value="1"/>
</dbReference>
<dbReference type="InterPro" id="IPR016181">
    <property type="entry name" value="Acyl_CoA_acyltransferase"/>
</dbReference>
<dbReference type="SUPFAM" id="SSF55729">
    <property type="entry name" value="Acyl-CoA N-acyltransferases (Nat)"/>
    <property type="match status" value="1"/>
</dbReference>
<dbReference type="Pfam" id="PF00583">
    <property type="entry name" value="Acetyltransf_1"/>
    <property type="match status" value="1"/>
</dbReference>
<evidence type="ECO:0000313" key="4">
    <source>
        <dbReference type="EMBL" id="MEE4542735.1"/>
    </source>
</evidence>
<feature type="domain" description="N-acetyltransferase" evidence="3">
    <location>
        <begin position="2"/>
        <end position="171"/>
    </location>
</feature>
<dbReference type="PANTHER" id="PTHR43877">
    <property type="entry name" value="AMINOALKYLPHOSPHONATE N-ACETYLTRANSFERASE-RELATED-RELATED"/>
    <property type="match status" value="1"/>
</dbReference>
<evidence type="ECO:0000256" key="2">
    <source>
        <dbReference type="ARBA" id="ARBA00023315"/>
    </source>
</evidence>
<organism evidence="4 5">
    <name type="scientific">Actinacidiphila polyblastidii</name>
    <dbReference type="NCBI Taxonomy" id="3110430"/>
    <lineage>
        <taxon>Bacteria</taxon>
        <taxon>Bacillati</taxon>
        <taxon>Actinomycetota</taxon>
        <taxon>Actinomycetes</taxon>
        <taxon>Kitasatosporales</taxon>
        <taxon>Streptomycetaceae</taxon>
        <taxon>Actinacidiphila</taxon>
    </lineage>
</organism>
<dbReference type="InterPro" id="IPR000182">
    <property type="entry name" value="GNAT_dom"/>
</dbReference>
<dbReference type="RefSeq" id="WP_330794650.1">
    <property type="nucleotide sequence ID" value="NZ_JAZEWV010000007.1"/>
</dbReference>
<proteinExistence type="predicted"/>
<name>A0ABU7PA85_9ACTN</name>
<protein>
    <submittedName>
        <fullName evidence="4">GNAT family N-acetyltransferase</fullName>
        <ecNumber evidence="4">2.3.1.-</ecNumber>
    </submittedName>
</protein>
<sequence>MTTIRTMTEKDVPAVSELRIRGWRWAYRGIVPQSYLDAMDPVQDAARRREFFAASAGRVDNVLAVADAAVVGWASFGPCRGEPDAAVDGELYALYLRPDWVGRGVGRALTDAVVERTARRGRRRLLLWVLADNSRARRLYSAAGFAPDGAETSDDYDGVRLREVRYVRELAATATTPATPATGAIG</sequence>
<accession>A0ABU7PA85</accession>
<evidence type="ECO:0000256" key="1">
    <source>
        <dbReference type="ARBA" id="ARBA00022679"/>
    </source>
</evidence>
<dbReference type="InterPro" id="IPR050832">
    <property type="entry name" value="Bact_Acetyltransf"/>
</dbReference>
<keyword evidence="5" id="KW-1185">Reference proteome</keyword>
<dbReference type="GO" id="GO:0016746">
    <property type="term" value="F:acyltransferase activity"/>
    <property type="evidence" value="ECO:0007669"/>
    <property type="project" value="UniProtKB-KW"/>
</dbReference>
<keyword evidence="1 4" id="KW-0808">Transferase</keyword>